<dbReference type="PANTHER" id="PTHR39609">
    <property type="entry name" value="RFEG-RELATED"/>
    <property type="match status" value="1"/>
</dbReference>
<protein>
    <recommendedName>
        <fullName evidence="4">Transcription factor RfeG</fullName>
    </recommendedName>
</protein>
<dbReference type="EMBL" id="NCSJ02000158">
    <property type="protein sequence ID" value="RFU28580.1"/>
    <property type="molecule type" value="Genomic_DNA"/>
</dbReference>
<evidence type="ECO:0000313" key="2">
    <source>
        <dbReference type="EMBL" id="RFU28580.1"/>
    </source>
</evidence>
<feature type="compositionally biased region" description="Low complexity" evidence="1">
    <location>
        <begin position="272"/>
        <end position="289"/>
    </location>
</feature>
<dbReference type="Proteomes" id="UP000258309">
    <property type="component" value="Unassembled WGS sequence"/>
</dbReference>
<keyword evidence="3" id="KW-1185">Reference proteome</keyword>
<gene>
    <name evidence="2" type="ORF">B7463_g7752</name>
</gene>
<feature type="non-terminal residue" evidence="2">
    <location>
        <position position="307"/>
    </location>
</feature>
<proteinExistence type="predicted"/>
<feature type="region of interest" description="Disordered" evidence="1">
    <location>
        <begin position="79"/>
        <end position="128"/>
    </location>
</feature>
<feature type="compositionally biased region" description="Polar residues" evidence="1">
    <location>
        <begin position="215"/>
        <end position="231"/>
    </location>
</feature>
<organism evidence="2 3">
    <name type="scientific">Scytalidium lignicola</name>
    <name type="common">Hyphomycete</name>
    <dbReference type="NCBI Taxonomy" id="5539"/>
    <lineage>
        <taxon>Eukaryota</taxon>
        <taxon>Fungi</taxon>
        <taxon>Dikarya</taxon>
        <taxon>Ascomycota</taxon>
        <taxon>Pezizomycotina</taxon>
        <taxon>Leotiomycetes</taxon>
        <taxon>Leotiomycetes incertae sedis</taxon>
        <taxon>Scytalidium</taxon>
    </lineage>
</organism>
<accession>A0A3E2H5A7</accession>
<name>A0A3E2H5A7_SCYLI</name>
<dbReference type="OMA" id="PRTNEYF"/>
<dbReference type="STRING" id="5539.A0A3E2H5A7"/>
<feature type="region of interest" description="Disordered" evidence="1">
    <location>
        <begin position="180"/>
        <end position="307"/>
    </location>
</feature>
<evidence type="ECO:0000256" key="1">
    <source>
        <dbReference type="SAM" id="MobiDB-lite"/>
    </source>
</evidence>
<feature type="compositionally biased region" description="Basic and acidic residues" evidence="1">
    <location>
        <begin position="292"/>
        <end position="301"/>
    </location>
</feature>
<dbReference type="AlphaFoldDB" id="A0A3E2H5A7"/>
<feature type="compositionally biased region" description="Polar residues" evidence="1">
    <location>
        <begin position="112"/>
        <end position="125"/>
    </location>
</feature>
<feature type="non-terminal residue" evidence="2">
    <location>
        <position position="1"/>
    </location>
</feature>
<evidence type="ECO:0000313" key="3">
    <source>
        <dbReference type="Proteomes" id="UP000258309"/>
    </source>
</evidence>
<comment type="caution">
    <text evidence="2">The sequence shown here is derived from an EMBL/GenBank/DDBJ whole genome shotgun (WGS) entry which is preliminary data.</text>
</comment>
<dbReference type="OrthoDB" id="4146887at2759"/>
<reference evidence="2 3" key="1">
    <citation type="submission" date="2018-05" db="EMBL/GenBank/DDBJ databases">
        <title>Draft genome sequence of Scytalidium lignicola DSM 105466, a ubiquitous saprotrophic fungus.</title>
        <authorList>
            <person name="Buettner E."/>
            <person name="Gebauer A.M."/>
            <person name="Hofrichter M."/>
            <person name="Liers C."/>
            <person name="Kellner H."/>
        </authorList>
    </citation>
    <scope>NUCLEOTIDE SEQUENCE [LARGE SCALE GENOMIC DNA]</scope>
    <source>
        <strain evidence="2 3">DSM 105466</strain>
    </source>
</reference>
<sequence>MAARAPRTNEYFVPKDGIDREVITADICRYLGNDALVRPGTYENPQTRQIEQGYFITAYRNLTSAMIADLKADSERWEAERRQSAASRGAAPNVEYRSSTTHHSRQYYGPTTEASPVQGYTQQPGNGQGVYESVQYQQQPPQQYQQQAGYGQQVGYAPAPGYPIQDNNYYIAGADMPVAADRRPPQGAGNVPVPRSAAQYPPTSQAYQADARSGYYTTAQAPQLTPSGQYSQPPQQQQQPDAFYARGPADYNSPEPIFDARQQYQDTPGGYAPVSLSSTTPPLPATAGAPRHRNERDDRDRRDHRRR</sequence>
<evidence type="ECO:0008006" key="4">
    <source>
        <dbReference type="Google" id="ProtNLM"/>
    </source>
</evidence>
<dbReference type="PANTHER" id="PTHR39609:SF1">
    <property type="entry name" value="RFEG"/>
    <property type="match status" value="1"/>
</dbReference>